<proteinExistence type="predicted"/>
<gene>
    <name evidence="1" type="primary">NCL1_57656</name>
    <name evidence="1" type="ORF">TNIN_204881</name>
</gene>
<organism evidence="1 2">
    <name type="scientific">Trichonephila inaurata madagascariensis</name>
    <dbReference type="NCBI Taxonomy" id="2747483"/>
    <lineage>
        <taxon>Eukaryota</taxon>
        <taxon>Metazoa</taxon>
        <taxon>Ecdysozoa</taxon>
        <taxon>Arthropoda</taxon>
        <taxon>Chelicerata</taxon>
        <taxon>Arachnida</taxon>
        <taxon>Araneae</taxon>
        <taxon>Araneomorphae</taxon>
        <taxon>Entelegynae</taxon>
        <taxon>Araneoidea</taxon>
        <taxon>Nephilidae</taxon>
        <taxon>Trichonephila</taxon>
        <taxon>Trichonephila inaurata</taxon>
    </lineage>
</organism>
<evidence type="ECO:0000313" key="2">
    <source>
        <dbReference type="Proteomes" id="UP000886998"/>
    </source>
</evidence>
<evidence type="ECO:0008006" key="3">
    <source>
        <dbReference type="Google" id="ProtNLM"/>
    </source>
</evidence>
<dbReference type="InterPro" id="IPR021109">
    <property type="entry name" value="Peptidase_aspartic_dom_sf"/>
</dbReference>
<dbReference type="OrthoDB" id="6433228at2759"/>
<accession>A0A8X7CFU9</accession>
<dbReference type="EMBL" id="BMAV01014752">
    <property type="protein sequence ID" value="GFY63382.1"/>
    <property type="molecule type" value="Genomic_DNA"/>
</dbReference>
<name>A0A8X7CFU9_9ARAC</name>
<dbReference type="Proteomes" id="UP000886998">
    <property type="component" value="Unassembled WGS sequence"/>
</dbReference>
<reference evidence="1" key="1">
    <citation type="submission" date="2020-08" db="EMBL/GenBank/DDBJ databases">
        <title>Multicomponent nature underlies the extraordinary mechanical properties of spider dragline silk.</title>
        <authorList>
            <person name="Kono N."/>
            <person name="Nakamura H."/>
            <person name="Mori M."/>
            <person name="Yoshida Y."/>
            <person name="Ohtoshi R."/>
            <person name="Malay A.D."/>
            <person name="Moran D.A.P."/>
            <person name="Tomita M."/>
            <person name="Numata K."/>
            <person name="Arakawa K."/>
        </authorList>
    </citation>
    <scope>NUCLEOTIDE SEQUENCE</scope>
</reference>
<evidence type="ECO:0000313" key="1">
    <source>
        <dbReference type="EMBL" id="GFY63382.1"/>
    </source>
</evidence>
<sequence length="144" mass="16238">MKGGSQSVFLQTCIVDIRFKSTWIEANLLFDSGSMRSFICKNLAGRLNPPVIRKEHLIVYTFGKRQSKEKIFEVVKVTISNKNHPERGAECELLISDTITNAVIPTPNVSIENLIKSNNMTHLDLCLSQSNKEINVLIGADLYW</sequence>
<protein>
    <recommendedName>
        <fullName evidence="3">Peptidase aspartic putative domain-containing protein</fullName>
    </recommendedName>
</protein>
<keyword evidence="2" id="KW-1185">Reference proteome</keyword>
<dbReference type="AlphaFoldDB" id="A0A8X7CFU9"/>
<comment type="caution">
    <text evidence="1">The sequence shown here is derived from an EMBL/GenBank/DDBJ whole genome shotgun (WGS) entry which is preliminary data.</text>
</comment>
<dbReference type="Gene3D" id="2.40.70.10">
    <property type="entry name" value="Acid Proteases"/>
    <property type="match status" value="1"/>
</dbReference>